<sequence length="510" mass="54048">MSVLVDALPTLDRLEDPQLQDDLAQFRTGAIAWMNSGIGGGALAQLGQAAYYPALLLPAAVLSGITWWWGPALLLISIGIRIGTEREVIGFERLQTAHRAATRRTRAWGELIAGRRDAKEVRVFALGDWLLERSDEAQAERLAAFLAKRQAMVRTQAGRFAVCLAVVVAVELTVAGAGLAGAVPLGRIATVLGAATAMIGAGFGLGSALSIEAALPMVGALDRMRARAAQDKGRRPAALEGAAAARPPRIRFHAVRFGYPGAPREVLHGVDLELVPGEVLAVVGVNGAGKTTLTKLLAGLYEPTGGRVTVEGTRVQELPQTWWRRQVHAVFQDFAHLEMSAADNIRIAAAEAGDAQVRRAAALVGADTLIDSLPHGWETILARGYTGGVELSGGQWQRIALARAALAAEHGARVLVLDEPTANLDIRAELAAYEQIVAARGTATVVLISHRLSTVRKADRIVVLDGGRITESGTHEHLLAAGGTYAEMFTLQAAQFDQTQPTPAVPEATR</sequence>
<dbReference type="SUPFAM" id="SSF52540">
    <property type="entry name" value="P-loop containing nucleoside triphosphate hydrolases"/>
    <property type="match status" value="1"/>
</dbReference>
<keyword evidence="2" id="KW-0813">Transport</keyword>
<feature type="transmembrane region" description="Helical" evidence="10">
    <location>
        <begin position="157"/>
        <end position="182"/>
    </location>
</feature>
<dbReference type="SMART" id="SM00382">
    <property type="entry name" value="AAA"/>
    <property type="match status" value="1"/>
</dbReference>
<dbReference type="PANTHER" id="PTHR43394">
    <property type="entry name" value="ATP-DEPENDENT PERMEASE MDL1, MITOCHONDRIAL"/>
    <property type="match status" value="1"/>
</dbReference>
<dbReference type="Pfam" id="PF00005">
    <property type="entry name" value="ABC_tran"/>
    <property type="match status" value="1"/>
</dbReference>
<evidence type="ECO:0000256" key="4">
    <source>
        <dbReference type="ARBA" id="ARBA00022692"/>
    </source>
</evidence>
<evidence type="ECO:0000256" key="3">
    <source>
        <dbReference type="ARBA" id="ARBA00022475"/>
    </source>
</evidence>
<dbReference type="Gene3D" id="3.40.50.300">
    <property type="entry name" value="P-loop containing nucleotide triphosphate hydrolases"/>
    <property type="match status" value="1"/>
</dbReference>
<evidence type="ECO:0000256" key="10">
    <source>
        <dbReference type="SAM" id="Phobius"/>
    </source>
</evidence>
<feature type="transmembrane region" description="Helical" evidence="10">
    <location>
        <begin position="55"/>
        <end position="76"/>
    </location>
</feature>
<dbReference type="InterPro" id="IPR003439">
    <property type="entry name" value="ABC_transporter-like_ATP-bd"/>
</dbReference>
<evidence type="ECO:0000256" key="8">
    <source>
        <dbReference type="ARBA" id="ARBA00023136"/>
    </source>
</evidence>
<reference evidence="12 13" key="1">
    <citation type="submission" date="2016-10" db="EMBL/GenBank/DDBJ databases">
        <title>Genome sequence of Streptomyces gilvigriseus MUSC 26.</title>
        <authorList>
            <person name="Lee L.-H."/>
            <person name="Ser H.-L."/>
        </authorList>
    </citation>
    <scope>NUCLEOTIDE SEQUENCE [LARGE SCALE GENOMIC DNA]</scope>
    <source>
        <strain evidence="12 13">MUSC 26</strain>
    </source>
</reference>
<evidence type="ECO:0000256" key="7">
    <source>
        <dbReference type="ARBA" id="ARBA00022989"/>
    </source>
</evidence>
<dbReference type="GO" id="GO:0016887">
    <property type="term" value="F:ATP hydrolysis activity"/>
    <property type="evidence" value="ECO:0007669"/>
    <property type="project" value="InterPro"/>
</dbReference>
<feature type="transmembrane region" description="Helical" evidence="10">
    <location>
        <begin position="188"/>
        <end position="215"/>
    </location>
</feature>
<comment type="subcellular location">
    <subcellularLocation>
        <location evidence="1">Cell membrane</location>
        <topology evidence="1">Multi-pass membrane protein</topology>
    </subcellularLocation>
</comment>
<evidence type="ECO:0000256" key="5">
    <source>
        <dbReference type="ARBA" id="ARBA00022741"/>
    </source>
</evidence>
<evidence type="ECO:0000256" key="9">
    <source>
        <dbReference type="ARBA" id="ARBA00061644"/>
    </source>
</evidence>
<keyword evidence="4 10" id="KW-0812">Transmembrane</keyword>
<dbReference type="EMBL" id="MLCF01000002">
    <property type="protein sequence ID" value="OIV39505.1"/>
    <property type="molecule type" value="Genomic_DNA"/>
</dbReference>
<dbReference type="PROSITE" id="PS00211">
    <property type="entry name" value="ABC_TRANSPORTER_1"/>
    <property type="match status" value="1"/>
</dbReference>
<dbReference type="InterPro" id="IPR039421">
    <property type="entry name" value="Type_1_exporter"/>
</dbReference>
<keyword evidence="13" id="KW-1185">Reference proteome</keyword>
<evidence type="ECO:0000256" key="2">
    <source>
        <dbReference type="ARBA" id="ARBA00022448"/>
    </source>
</evidence>
<evidence type="ECO:0000256" key="6">
    <source>
        <dbReference type="ARBA" id="ARBA00022840"/>
    </source>
</evidence>
<keyword evidence="7 10" id="KW-1133">Transmembrane helix</keyword>
<name>A0A1J7C195_9ACTN</name>
<keyword evidence="3" id="KW-1003">Cell membrane</keyword>
<comment type="similarity">
    <text evidence="9">Belongs to the ABC transporter superfamily. Lipid exporter (TC 3.A.1.106) family.</text>
</comment>
<comment type="caution">
    <text evidence="12">The sequence shown here is derived from an EMBL/GenBank/DDBJ whole genome shotgun (WGS) entry which is preliminary data.</text>
</comment>
<dbReference type="PANTHER" id="PTHR43394:SF1">
    <property type="entry name" value="ATP-BINDING CASSETTE SUB-FAMILY B MEMBER 10, MITOCHONDRIAL"/>
    <property type="match status" value="1"/>
</dbReference>
<dbReference type="GO" id="GO:0005524">
    <property type="term" value="F:ATP binding"/>
    <property type="evidence" value="ECO:0007669"/>
    <property type="project" value="UniProtKB-KW"/>
</dbReference>
<evidence type="ECO:0000313" key="13">
    <source>
        <dbReference type="Proteomes" id="UP000243342"/>
    </source>
</evidence>
<keyword evidence="8 10" id="KW-0472">Membrane</keyword>
<evidence type="ECO:0000313" key="12">
    <source>
        <dbReference type="EMBL" id="OIV39505.1"/>
    </source>
</evidence>
<keyword evidence="6" id="KW-0067">ATP-binding</keyword>
<evidence type="ECO:0000256" key="1">
    <source>
        <dbReference type="ARBA" id="ARBA00004651"/>
    </source>
</evidence>
<dbReference type="InterPro" id="IPR027417">
    <property type="entry name" value="P-loop_NTPase"/>
</dbReference>
<dbReference type="InterPro" id="IPR017871">
    <property type="entry name" value="ABC_transporter-like_CS"/>
</dbReference>
<dbReference type="FunFam" id="3.40.50.300:FF:000299">
    <property type="entry name" value="ABC transporter ATP-binding protein/permease"/>
    <property type="match status" value="1"/>
</dbReference>
<dbReference type="GO" id="GO:0005886">
    <property type="term" value="C:plasma membrane"/>
    <property type="evidence" value="ECO:0007669"/>
    <property type="project" value="UniProtKB-SubCell"/>
</dbReference>
<dbReference type="PROSITE" id="PS50893">
    <property type="entry name" value="ABC_TRANSPORTER_2"/>
    <property type="match status" value="1"/>
</dbReference>
<dbReference type="InterPro" id="IPR003593">
    <property type="entry name" value="AAA+_ATPase"/>
</dbReference>
<evidence type="ECO:0000259" key="11">
    <source>
        <dbReference type="PROSITE" id="PS50893"/>
    </source>
</evidence>
<gene>
    <name evidence="12" type="ORF">BIV57_00335</name>
</gene>
<accession>A0A1J7C195</accession>
<feature type="domain" description="ABC transporter" evidence="11">
    <location>
        <begin position="250"/>
        <end position="491"/>
    </location>
</feature>
<dbReference type="AlphaFoldDB" id="A0A1J7C195"/>
<dbReference type="Proteomes" id="UP000243342">
    <property type="component" value="Unassembled WGS sequence"/>
</dbReference>
<dbReference type="GO" id="GO:0015421">
    <property type="term" value="F:ABC-type oligopeptide transporter activity"/>
    <property type="evidence" value="ECO:0007669"/>
    <property type="project" value="TreeGrafter"/>
</dbReference>
<proteinExistence type="inferred from homology"/>
<protein>
    <recommendedName>
        <fullName evidence="11">ABC transporter domain-containing protein</fullName>
    </recommendedName>
</protein>
<organism evidence="12 13">
    <name type="scientific">Mangrovactinospora gilvigrisea</name>
    <dbReference type="NCBI Taxonomy" id="1428644"/>
    <lineage>
        <taxon>Bacteria</taxon>
        <taxon>Bacillati</taxon>
        <taxon>Actinomycetota</taxon>
        <taxon>Actinomycetes</taxon>
        <taxon>Kitasatosporales</taxon>
        <taxon>Streptomycetaceae</taxon>
        <taxon>Mangrovactinospora</taxon>
    </lineage>
</organism>
<keyword evidence="5" id="KW-0547">Nucleotide-binding</keyword>
<dbReference type="STRING" id="1428644.BIV57_00335"/>